<protein>
    <submittedName>
        <fullName evidence="2">Uncharacterized protein</fullName>
    </submittedName>
</protein>
<proteinExistence type="predicted"/>
<organism evidence="2 3">
    <name type="scientific">Chlorobium limicola</name>
    <dbReference type="NCBI Taxonomy" id="1092"/>
    <lineage>
        <taxon>Bacteria</taxon>
        <taxon>Pseudomonadati</taxon>
        <taxon>Chlorobiota</taxon>
        <taxon>Chlorobiia</taxon>
        <taxon>Chlorobiales</taxon>
        <taxon>Chlorobiaceae</taxon>
        <taxon>Chlorobium/Pelodictyon group</taxon>
        <taxon>Chlorobium</taxon>
    </lineage>
</organism>
<accession>A0A101JN08</accession>
<dbReference type="Pfam" id="PF12779">
    <property type="entry name" value="WXXGXW"/>
    <property type="match status" value="1"/>
</dbReference>
<dbReference type="AlphaFoldDB" id="A0A101JN08"/>
<reference evidence="2 3" key="1">
    <citation type="submission" date="2015-10" db="EMBL/GenBank/DDBJ databases">
        <title>Draft Genome Sequence of Chlorobium limicola strain Frasassi Growing under Artificial Lighting in the Frasassi Cave System.</title>
        <authorList>
            <person name="Mansor M."/>
            <person name="Macalady J."/>
        </authorList>
    </citation>
    <scope>NUCLEOTIDE SEQUENCE [LARGE SCALE GENOMIC DNA]</scope>
    <source>
        <strain evidence="2 3">Frasassi</strain>
    </source>
</reference>
<dbReference type="EMBL" id="LMBR01000119">
    <property type="protein sequence ID" value="KUL29821.1"/>
    <property type="molecule type" value="Genomic_DNA"/>
</dbReference>
<name>A0A101JN08_CHLLI</name>
<dbReference type="InterPro" id="IPR024447">
    <property type="entry name" value="YXWGXW_rpt"/>
</dbReference>
<dbReference type="OrthoDB" id="595179at2"/>
<evidence type="ECO:0000313" key="3">
    <source>
        <dbReference type="Proteomes" id="UP000053937"/>
    </source>
</evidence>
<dbReference type="Proteomes" id="UP000053937">
    <property type="component" value="Unassembled WGS sequence"/>
</dbReference>
<evidence type="ECO:0000256" key="1">
    <source>
        <dbReference type="SAM" id="MobiDB-lite"/>
    </source>
</evidence>
<sequence length="181" mass="21826">MKKNIWLAAGIAGMLLGQPPVDAQAEVNVQISAGNRPAFVMDRRPNFIDLKNLGFSVSIGGPYDIIFYGNRYYLYQGNRWYRSSSYRGPWVVIRTNRIPLQIRKHRWDDIRRYRDVEYGRRDNRFDWYYRDQNNRDNRNDQRNDNYRDNRNDQRNDNNRDNRNDRNRTDNDGRRNDGGKKN</sequence>
<evidence type="ECO:0000313" key="2">
    <source>
        <dbReference type="EMBL" id="KUL29821.1"/>
    </source>
</evidence>
<gene>
    <name evidence="2" type="ORF">ASB62_05115</name>
</gene>
<comment type="caution">
    <text evidence="2">The sequence shown here is derived from an EMBL/GenBank/DDBJ whole genome shotgun (WGS) entry which is preliminary data.</text>
</comment>
<dbReference type="RefSeq" id="WP_059138905.1">
    <property type="nucleotide sequence ID" value="NZ_LMBR01000119.1"/>
</dbReference>
<keyword evidence="3" id="KW-1185">Reference proteome</keyword>
<feature type="region of interest" description="Disordered" evidence="1">
    <location>
        <begin position="131"/>
        <end position="181"/>
    </location>
</feature>